<keyword evidence="4" id="KW-1133">Transmembrane helix</keyword>
<keyword evidence="2" id="KW-0223">Dioxygenase</keyword>
<organism evidence="6 7">
    <name type="scientific">Mucilaginibacter ginsenosidivorans</name>
    <dbReference type="NCBI Taxonomy" id="398053"/>
    <lineage>
        <taxon>Bacteria</taxon>
        <taxon>Pseudomonadati</taxon>
        <taxon>Bacteroidota</taxon>
        <taxon>Sphingobacteriia</taxon>
        <taxon>Sphingobacteriales</taxon>
        <taxon>Sphingobacteriaceae</taxon>
        <taxon>Mucilaginibacter</taxon>
    </lineage>
</organism>
<sequence length="318" mass="37376">MHQILIELISVKFIILYILVISTVIVHYRGKVRYKFFRQLTDHSTFMAPINVPMYALSGVENKPYIKTSNFPQLDALRNNWQVIRDEALQLEREELIKGSDKYNDAGFNSFFRRGWKRFYLKWYNDFHPSAKKYCPQTCELIKGIPQVKAAMFAVLPAGSELLQHRDPYAGSLRYHLGLITPNSEKCHIIVDGQSYAWKDGEDVIFDETYIHWAENKTDIDRIILFCDIQRPVKTIFGRAWNKFFGWFIMASGASPNMGGDKTGNINKAFKYVYSIRRLGKAIKAYNRRLYYAIKYLLVLVILYFAFFRWIINLIFKH</sequence>
<dbReference type="GO" id="GO:0051213">
    <property type="term" value="F:dioxygenase activity"/>
    <property type="evidence" value="ECO:0007669"/>
    <property type="project" value="UniProtKB-KW"/>
</dbReference>
<evidence type="ECO:0000256" key="1">
    <source>
        <dbReference type="ARBA" id="ARBA00007730"/>
    </source>
</evidence>
<evidence type="ECO:0000256" key="4">
    <source>
        <dbReference type="SAM" id="Phobius"/>
    </source>
</evidence>
<evidence type="ECO:0000256" key="2">
    <source>
        <dbReference type="ARBA" id="ARBA00022964"/>
    </source>
</evidence>
<dbReference type="PANTHER" id="PTHR46332:SF5">
    <property type="entry name" value="ASPARTATE BETA-HYDROXYLASE DOMAIN CONTAINING 2"/>
    <property type="match status" value="1"/>
</dbReference>
<keyword evidence="4" id="KW-0472">Membrane</keyword>
<evidence type="ECO:0000256" key="3">
    <source>
        <dbReference type="ARBA" id="ARBA00023002"/>
    </source>
</evidence>
<feature type="domain" description="Aspartyl/asparaginy/proline hydroxylase" evidence="5">
    <location>
        <begin position="79"/>
        <end position="232"/>
    </location>
</feature>
<dbReference type="AlphaFoldDB" id="A0A5B8V3P5"/>
<name>A0A5B8V3P5_9SPHI</name>
<dbReference type="Gene3D" id="2.60.120.330">
    <property type="entry name" value="B-lactam Antibiotic, Isopenicillin N Synthase, Chain"/>
    <property type="match status" value="1"/>
</dbReference>
<gene>
    <name evidence="6" type="ORF">FRZ54_23020</name>
</gene>
<dbReference type="InterPro" id="IPR051821">
    <property type="entry name" value="Asp/Asn_beta-hydroxylase"/>
</dbReference>
<evidence type="ECO:0000313" key="6">
    <source>
        <dbReference type="EMBL" id="QEC65321.1"/>
    </source>
</evidence>
<dbReference type="Proteomes" id="UP000321479">
    <property type="component" value="Chromosome"/>
</dbReference>
<dbReference type="InterPro" id="IPR027443">
    <property type="entry name" value="IPNS-like_sf"/>
</dbReference>
<keyword evidence="7" id="KW-1185">Reference proteome</keyword>
<keyword evidence="4" id="KW-0812">Transmembrane</keyword>
<dbReference type="SUPFAM" id="SSF51197">
    <property type="entry name" value="Clavaminate synthase-like"/>
    <property type="match status" value="1"/>
</dbReference>
<evidence type="ECO:0000259" key="5">
    <source>
        <dbReference type="Pfam" id="PF05118"/>
    </source>
</evidence>
<dbReference type="Pfam" id="PF05118">
    <property type="entry name" value="Asp_Arg_Hydrox"/>
    <property type="match status" value="1"/>
</dbReference>
<dbReference type="RefSeq" id="WP_147034152.1">
    <property type="nucleotide sequence ID" value="NZ_CP042436.1"/>
</dbReference>
<comment type="similarity">
    <text evidence="1">Belongs to the aspartyl/asparaginyl beta-hydroxylase family.</text>
</comment>
<feature type="transmembrane region" description="Helical" evidence="4">
    <location>
        <begin position="6"/>
        <end position="28"/>
    </location>
</feature>
<dbReference type="EMBL" id="CP042436">
    <property type="protein sequence ID" value="QEC65321.1"/>
    <property type="molecule type" value="Genomic_DNA"/>
</dbReference>
<proteinExistence type="inferred from homology"/>
<protein>
    <submittedName>
        <fullName evidence="6">Aspartyl/asparaginyl beta-hydroxylase domain-containing protein</fullName>
    </submittedName>
</protein>
<dbReference type="OrthoDB" id="21665at2"/>
<dbReference type="KEGG" id="mgin:FRZ54_23020"/>
<dbReference type="PANTHER" id="PTHR46332">
    <property type="entry name" value="ASPARTATE BETA-HYDROXYLASE DOMAIN-CONTAINING PROTEIN 2"/>
    <property type="match status" value="1"/>
</dbReference>
<keyword evidence="3" id="KW-0560">Oxidoreductase</keyword>
<evidence type="ECO:0000313" key="7">
    <source>
        <dbReference type="Proteomes" id="UP000321479"/>
    </source>
</evidence>
<feature type="transmembrane region" description="Helical" evidence="4">
    <location>
        <begin position="290"/>
        <end position="312"/>
    </location>
</feature>
<dbReference type="InterPro" id="IPR007803">
    <property type="entry name" value="Asp/Arg/Pro-Hydrxlase"/>
</dbReference>
<accession>A0A5B8V3P5</accession>
<reference evidence="6 7" key="1">
    <citation type="journal article" date="2017" name="Curr. Microbiol.">
        <title>Mucilaginibacter ginsenosidivorans sp. nov., Isolated from Soil of Ginseng Field.</title>
        <authorList>
            <person name="Kim M.M."/>
            <person name="Siddiqi M.Z."/>
            <person name="Im W.T."/>
        </authorList>
    </citation>
    <scope>NUCLEOTIDE SEQUENCE [LARGE SCALE GENOMIC DNA]</scope>
    <source>
        <strain evidence="6 7">Gsoil 3017</strain>
    </source>
</reference>